<dbReference type="GO" id="GO:0016846">
    <property type="term" value="F:carbon-sulfur lyase activity"/>
    <property type="evidence" value="ECO:0007669"/>
    <property type="project" value="InterPro"/>
</dbReference>
<evidence type="ECO:0000256" key="3">
    <source>
        <dbReference type="ARBA" id="ARBA00022833"/>
    </source>
</evidence>
<dbReference type="PROSITE" id="PS51891">
    <property type="entry name" value="CENP_V_GFA"/>
    <property type="match status" value="1"/>
</dbReference>
<dbReference type="Proteomes" id="UP001156601">
    <property type="component" value="Unassembled WGS sequence"/>
</dbReference>
<reference evidence="6" key="2">
    <citation type="submission" date="2023-01" db="EMBL/GenBank/DDBJ databases">
        <title>Draft genome sequence of Agaribacter marinus strain NBRC 110023.</title>
        <authorList>
            <person name="Sun Q."/>
            <person name="Mori K."/>
        </authorList>
    </citation>
    <scope>NUCLEOTIDE SEQUENCE</scope>
    <source>
        <strain evidence="6">NBRC 110023</strain>
    </source>
</reference>
<gene>
    <name evidence="6" type="ORF">GCM10007852_25790</name>
</gene>
<dbReference type="Gene3D" id="3.90.1590.10">
    <property type="entry name" value="glutathione-dependent formaldehyde- activating enzyme (gfa)"/>
    <property type="match status" value="1"/>
</dbReference>
<dbReference type="Pfam" id="PF04828">
    <property type="entry name" value="GFA"/>
    <property type="match status" value="1"/>
</dbReference>
<evidence type="ECO:0000256" key="2">
    <source>
        <dbReference type="ARBA" id="ARBA00022723"/>
    </source>
</evidence>
<keyword evidence="3" id="KW-0862">Zinc</keyword>
<sequence length="134" mass="14674">MSKIKGSCLCGDVTFECENTFMQFHFCHCQQCQKTTGSAHVSNLFTAVDNITWLSGQEQVKRFDVPGRSLTSSFCATCGSPTPYVSSSGKALIVPAGSLDDAPSIAPQDNIFWSERANWYEKGLNAEKFTGFPE</sequence>
<keyword evidence="7" id="KW-1185">Reference proteome</keyword>
<comment type="similarity">
    <text evidence="1">Belongs to the Gfa family.</text>
</comment>
<evidence type="ECO:0000313" key="7">
    <source>
        <dbReference type="Proteomes" id="UP001156601"/>
    </source>
</evidence>
<dbReference type="PANTHER" id="PTHR33337">
    <property type="entry name" value="GFA DOMAIN-CONTAINING PROTEIN"/>
    <property type="match status" value="1"/>
</dbReference>
<evidence type="ECO:0000259" key="5">
    <source>
        <dbReference type="PROSITE" id="PS51891"/>
    </source>
</evidence>
<dbReference type="RefSeq" id="WP_284218008.1">
    <property type="nucleotide sequence ID" value="NZ_BSOT01000006.1"/>
</dbReference>
<dbReference type="SUPFAM" id="SSF51316">
    <property type="entry name" value="Mss4-like"/>
    <property type="match status" value="1"/>
</dbReference>
<keyword evidence="2" id="KW-0479">Metal-binding</keyword>
<dbReference type="PANTHER" id="PTHR33337:SF40">
    <property type="entry name" value="CENP-V_GFA DOMAIN-CONTAINING PROTEIN-RELATED"/>
    <property type="match status" value="1"/>
</dbReference>
<evidence type="ECO:0000256" key="4">
    <source>
        <dbReference type="ARBA" id="ARBA00023239"/>
    </source>
</evidence>
<dbReference type="InterPro" id="IPR011057">
    <property type="entry name" value="Mss4-like_sf"/>
</dbReference>
<evidence type="ECO:0000256" key="1">
    <source>
        <dbReference type="ARBA" id="ARBA00005495"/>
    </source>
</evidence>
<dbReference type="AlphaFoldDB" id="A0AA37WI36"/>
<dbReference type="GO" id="GO:0046872">
    <property type="term" value="F:metal ion binding"/>
    <property type="evidence" value="ECO:0007669"/>
    <property type="project" value="UniProtKB-KW"/>
</dbReference>
<evidence type="ECO:0000313" key="6">
    <source>
        <dbReference type="EMBL" id="GLR71671.1"/>
    </source>
</evidence>
<proteinExistence type="inferred from homology"/>
<feature type="domain" description="CENP-V/GFA" evidence="5">
    <location>
        <begin position="4"/>
        <end position="114"/>
    </location>
</feature>
<comment type="caution">
    <text evidence="6">The sequence shown here is derived from an EMBL/GenBank/DDBJ whole genome shotgun (WGS) entry which is preliminary data.</text>
</comment>
<protein>
    <submittedName>
        <fullName evidence="6">Aldehyde-activating protein</fullName>
    </submittedName>
</protein>
<name>A0AA37WI36_9ALTE</name>
<accession>A0AA37WI36</accession>
<dbReference type="EMBL" id="BSOT01000006">
    <property type="protein sequence ID" value="GLR71671.1"/>
    <property type="molecule type" value="Genomic_DNA"/>
</dbReference>
<dbReference type="InterPro" id="IPR006913">
    <property type="entry name" value="CENP-V/GFA"/>
</dbReference>
<organism evidence="6 7">
    <name type="scientific">Agaribacter marinus</name>
    <dbReference type="NCBI Taxonomy" id="1431249"/>
    <lineage>
        <taxon>Bacteria</taxon>
        <taxon>Pseudomonadati</taxon>
        <taxon>Pseudomonadota</taxon>
        <taxon>Gammaproteobacteria</taxon>
        <taxon>Alteromonadales</taxon>
        <taxon>Alteromonadaceae</taxon>
        <taxon>Agaribacter</taxon>
    </lineage>
</organism>
<reference evidence="6" key="1">
    <citation type="journal article" date="2014" name="Int. J. Syst. Evol. Microbiol.">
        <title>Complete genome sequence of Corynebacterium casei LMG S-19264T (=DSM 44701T), isolated from a smear-ripened cheese.</title>
        <authorList>
            <consortium name="US DOE Joint Genome Institute (JGI-PGF)"/>
            <person name="Walter F."/>
            <person name="Albersmeier A."/>
            <person name="Kalinowski J."/>
            <person name="Ruckert C."/>
        </authorList>
    </citation>
    <scope>NUCLEOTIDE SEQUENCE</scope>
    <source>
        <strain evidence="6">NBRC 110023</strain>
    </source>
</reference>
<keyword evidence="4" id="KW-0456">Lyase</keyword>